<dbReference type="GO" id="GO:0043495">
    <property type="term" value="F:protein-membrane adaptor activity"/>
    <property type="evidence" value="ECO:0007669"/>
    <property type="project" value="TreeGrafter"/>
</dbReference>
<keyword evidence="7 10" id="KW-0472">Membrane</keyword>
<reference evidence="11 12" key="1">
    <citation type="submission" date="2024-02" db="EMBL/GenBank/DDBJ databases">
        <title>Chromosome-scale genome assembly of the rough periwinkle Littorina saxatilis.</title>
        <authorList>
            <person name="De Jode A."/>
            <person name="Faria R."/>
            <person name="Formenti G."/>
            <person name="Sims Y."/>
            <person name="Smith T.P."/>
            <person name="Tracey A."/>
            <person name="Wood J.M.D."/>
            <person name="Zagrodzka Z.B."/>
            <person name="Johannesson K."/>
            <person name="Butlin R.K."/>
            <person name="Leder E.H."/>
        </authorList>
    </citation>
    <scope>NUCLEOTIDE SEQUENCE [LARGE SCALE GENOMIC DNA]</scope>
    <source>
        <strain evidence="11">Snail1</strain>
        <tissue evidence="11">Muscle</tissue>
    </source>
</reference>
<keyword evidence="5" id="KW-0256">Endoplasmic reticulum</keyword>
<dbReference type="GO" id="GO:0043529">
    <property type="term" value="C:GET complex"/>
    <property type="evidence" value="ECO:0007669"/>
    <property type="project" value="TreeGrafter"/>
</dbReference>
<keyword evidence="6 10" id="KW-1133">Transmembrane helix</keyword>
<dbReference type="Pfam" id="PF04420">
    <property type="entry name" value="CHD5"/>
    <property type="match status" value="1"/>
</dbReference>
<protein>
    <recommendedName>
        <fullName evidence="3">Guided entry of tail-anchored proteins factor 1</fullName>
    </recommendedName>
    <alternativeName>
        <fullName evidence="8">Tail-anchored protein insertion receptor WRB</fullName>
    </alternativeName>
    <alternativeName>
        <fullName evidence="9">Tryptophan-rich basic protein</fullName>
    </alternativeName>
</protein>
<dbReference type="InterPro" id="IPR029012">
    <property type="entry name" value="Helix_hairpin_bin_sf"/>
</dbReference>
<comment type="subcellular location">
    <subcellularLocation>
        <location evidence="1">Endoplasmic reticulum membrane</location>
        <topology evidence="1">Multi-pass membrane protein</topology>
    </subcellularLocation>
</comment>
<evidence type="ECO:0000256" key="7">
    <source>
        <dbReference type="ARBA" id="ARBA00023136"/>
    </source>
</evidence>
<evidence type="ECO:0000256" key="9">
    <source>
        <dbReference type="ARBA" id="ARBA00033006"/>
    </source>
</evidence>
<dbReference type="AlphaFoldDB" id="A0AAN9BNF1"/>
<keyword evidence="12" id="KW-1185">Reference proteome</keyword>
<dbReference type="EMBL" id="JBAMIC010000004">
    <property type="protein sequence ID" value="KAK7108717.1"/>
    <property type="molecule type" value="Genomic_DNA"/>
</dbReference>
<proteinExistence type="inferred from homology"/>
<evidence type="ECO:0000256" key="8">
    <source>
        <dbReference type="ARBA" id="ARBA00032437"/>
    </source>
</evidence>
<evidence type="ECO:0000256" key="3">
    <source>
        <dbReference type="ARBA" id="ARBA00017951"/>
    </source>
</evidence>
<feature type="transmembrane region" description="Helical" evidence="10">
    <location>
        <begin position="95"/>
        <end position="115"/>
    </location>
</feature>
<dbReference type="GO" id="GO:0005789">
    <property type="term" value="C:endoplasmic reticulum membrane"/>
    <property type="evidence" value="ECO:0007669"/>
    <property type="project" value="UniProtKB-SubCell"/>
</dbReference>
<comment type="caution">
    <text evidence="11">The sequence shown here is derived from an EMBL/GenBank/DDBJ whole genome shotgun (WGS) entry which is preliminary data.</text>
</comment>
<comment type="similarity">
    <text evidence="2">Belongs to the WRB/GET1 family.</text>
</comment>
<evidence type="ECO:0000256" key="5">
    <source>
        <dbReference type="ARBA" id="ARBA00022824"/>
    </source>
</evidence>
<keyword evidence="4 10" id="KW-0812">Transmembrane</keyword>
<dbReference type="Gene3D" id="1.10.287.660">
    <property type="entry name" value="Helix hairpin bin"/>
    <property type="match status" value="1"/>
</dbReference>
<feature type="transmembrane region" description="Helical" evidence="10">
    <location>
        <begin position="135"/>
        <end position="160"/>
    </location>
</feature>
<evidence type="ECO:0000256" key="2">
    <source>
        <dbReference type="ARBA" id="ARBA00010799"/>
    </source>
</evidence>
<evidence type="ECO:0000313" key="12">
    <source>
        <dbReference type="Proteomes" id="UP001374579"/>
    </source>
</evidence>
<feature type="transmembrane region" description="Helical" evidence="10">
    <location>
        <begin position="6"/>
        <end position="28"/>
    </location>
</feature>
<evidence type="ECO:0000256" key="10">
    <source>
        <dbReference type="SAM" id="Phobius"/>
    </source>
</evidence>
<dbReference type="InterPro" id="IPR028945">
    <property type="entry name" value="Get1"/>
</dbReference>
<organism evidence="11 12">
    <name type="scientific">Littorina saxatilis</name>
    <dbReference type="NCBI Taxonomy" id="31220"/>
    <lineage>
        <taxon>Eukaryota</taxon>
        <taxon>Metazoa</taxon>
        <taxon>Spiralia</taxon>
        <taxon>Lophotrochozoa</taxon>
        <taxon>Mollusca</taxon>
        <taxon>Gastropoda</taxon>
        <taxon>Caenogastropoda</taxon>
        <taxon>Littorinimorpha</taxon>
        <taxon>Littorinoidea</taxon>
        <taxon>Littorinidae</taxon>
        <taxon>Littorina</taxon>
    </lineage>
</organism>
<accession>A0AAN9BNF1</accession>
<dbReference type="PANTHER" id="PTHR42650:SF1">
    <property type="entry name" value="GUIDED ENTRY OF TAIL-ANCHORED PROTEINS FACTOR 1"/>
    <property type="match status" value="1"/>
</dbReference>
<sequence>MFLMIFILVLVIVFALLQNFVKDIAVFVGRKVFTLSDEELDMRVKVRDLKDEQSHVSMMDEFARYMKLQRCIDKLMTELKEGGSSRQKKMAMLNVGVKIGLHVLHALIMLCLVLSNRTEPLVMLPQGWFFPVGKLVALPTGVTGGVGIACWILVCNAVVLRGKRLLDC</sequence>
<dbReference type="GO" id="GO:0071816">
    <property type="term" value="P:tail-anchored membrane protein insertion into ER membrane"/>
    <property type="evidence" value="ECO:0007669"/>
    <property type="project" value="InterPro"/>
</dbReference>
<evidence type="ECO:0000313" key="11">
    <source>
        <dbReference type="EMBL" id="KAK7108717.1"/>
    </source>
</evidence>
<gene>
    <name evidence="11" type="ORF">V1264_016400</name>
</gene>
<name>A0AAN9BNF1_9CAEN</name>
<evidence type="ECO:0000256" key="4">
    <source>
        <dbReference type="ARBA" id="ARBA00022692"/>
    </source>
</evidence>
<evidence type="ECO:0000256" key="6">
    <source>
        <dbReference type="ARBA" id="ARBA00022989"/>
    </source>
</evidence>
<dbReference type="PANTHER" id="PTHR42650">
    <property type="entry name" value="TAIL-ANCHORED PROTEIN INSERTION RECEPTOR WRB"/>
    <property type="match status" value="1"/>
</dbReference>
<evidence type="ECO:0000256" key="1">
    <source>
        <dbReference type="ARBA" id="ARBA00004477"/>
    </source>
</evidence>
<dbReference type="Proteomes" id="UP001374579">
    <property type="component" value="Unassembled WGS sequence"/>
</dbReference>